<comment type="caution">
    <text evidence="2">The sequence shown here is derived from an EMBL/GenBank/DDBJ whole genome shotgun (WGS) entry which is preliminary data.</text>
</comment>
<feature type="transmembrane region" description="Helical" evidence="1">
    <location>
        <begin position="165"/>
        <end position="186"/>
    </location>
</feature>
<dbReference type="EMBL" id="JBHSAY010000033">
    <property type="protein sequence ID" value="MFC4136560.1"/>
    <property type="molecule type" value="Genomic_DNA"/>
</dbReference>
<dbReference type="RefSeq" id="WP_253760186.1">
    <property type="nucleotide sequence ID" value="NZ_JAMZDZ010000001.1"/>
</dbReference>
<accession>A0ABV8LZS1</accession>
<evidence type="ECO:0000256" key="1">
    <source>
        <dbReference type="SAM" id="Phobius"/>
    </source>
</evidence>
<dbReference type="Pfam" id="PF01944">
    <property type="entry name" value="SpoIIM"/>
    <property type="match status" value="1"/>
</dbReference>
<keyword evidence="1" id="KW-1133">Transmembrane helix</keyword>
<feature type="transmembrane region" description="Helical" evidence="1">
    <location>
        <begin position="285"/>
        <end position="305"/>
    </location>
</feature>
<keyword evidence="1" id="KW-0812">Transmembrane</keyword>
<reference evidence="3" key="1">
    <citation type="journal article" date="2019" name="Int. J. Syst. Evol. Microbiol.">
        <title>The Global Catalogue of Microorganisms (GCM) 10K type strain sequencing project: providing services to taxonomists for standard genome sequencing and annotation.</title>
        <authorList>
            <consortium name="The Broad Institute Genomics Platform"/>
            <consortium name="The Broad Institute Genome Sequencing Center for Infectious Disease"/>
            <person name="Wu L."/>
            <person name="Ma J."/>
        </authorList>
    </citation>
    <scope>NUCLEOTIDE SEQUENCE [LARGE SCALE GENOMIC DNA]</scope>
    <source>
        <strain evidence="3">CGMCC 4.7289</strain>
    </source>
</reference>
<gene>
    <name evidence="2" type="ORF">ACFOZ4_38635</name>
</gene>
<dbReference type="InterPro" id="IPR002798">
    <property type="entry name" value="SpoIIM-like"/>
</dbReference>
<evidence type="ECO:0000313" key="2">
    <source>
        <dbReference type="EMBL" id="MFC4136560.1"/>
    </source>
</evidence>
<feature type="transmembrane region" description="Helical" evidence="1">
    <location>
        <begin position="258"/>
        <end position="278"/>
    </location>
</feature>
<protein>
    <submittedName>
        <fullName evidence="2">Stage II sporulation protein M</fullName>
    </submittedName>
</protein>
<dbReference type="PANTHER" id="PTHR35337:SF1">
    <property type="entry name" value="SLR1478 PROTEIN"/>
    <property type="match status" value="1"/>
</dbReference>
<sequence>MDLDAFVAEHTAEWRRLEVLSRRRRLTAREADELVVLYQRAATHLSVVRSRLPDPSLVARLSRLVLTARAAVTGGSAFSWRSVGRFFTHGFPLVVYRARRWWISVALIFVAVAGFFGFWFGTHPEALAVLMSDDAAQAIVDDEFESYYSTYAAPSFAAQVWSNNAWVGAQSFAGGILLLPAAYVLFQNALNLGLMGGLMVSRGRGDLFFGLIAPHGLLEMTAIFVAAGLGLRIGWSAIAPGPELSRAAAVARSARTGMVGVLGLVAVFAVAASLEAFVTPSPLPLVVKDAIGVLVLIGFFAYVTIRGRAAEAESFEADVPDA</sequence>
<feature type="transmembrane region" description="Helical" evidence="1">
    <location>
        <begin position="207"/>
        <end position="238"/>
    </location>
</feature>
<organism evidence="2 3">
    <name type="scientific">Hamadaea flava</name>
    <dbReference type="NCBI Taxonomy" id="1742688"/>
    <lineage>
        <taxon>Bacteria</taxon>
        <taxon>Bacillati</taxon>
        <taxon>Actinomycetota</taxon>
        <taxon>Actinomycetes</taxon>
        <taxon>Micromonosporales</taxon>
        <taxon>Micromonosporaceae</taxon>
        <taxon>Hamadaea</taxon>
    </lineage>
</organism>
<keyword evidence="3" id="KW-1185">Reference proteome</keyword>
<name>A0ABV8LZS1_9ACTN</name>
<dbReference type="Proteomes" id="UP001595816">
    <property type="component" value="Unassembled WGS sequence"/>
</dbReference>
<proteinExistence type="predicted"/>
<feature type="transmembrane region" description="Helical" evidence="1">
    <location>
        <begin position="101"/>
        <end position="121"/>
    </location>
</feature>
<keyword evidence="1" id="KW-0472">Membrane</keyword>
<evidence type="ECO:0000313" key="3">
    <source>
        <dbReference type="Proteomes" id="UP001595816"/>
    </source>
</evidence>
<dbReference type="PANTHER" id="PTHR35337">
    <property type="entry name" value="SLR1478 PROTEIN"/>
    <property type="match status" value="1"/>
</dbReference>